<evidence type="ECO:0000259" key="4">
    <source>
        <dbReference type="Pfam" id="PF16841"/>
    </source>
</evidence>
<dbReference type="PANTHER" id="PTHR38340:SF1">
    <property type="entry name" value="S-LAYER PROTEIN"/>
    <property type="match status" value="1"/>
</dbReference>
<dbReference type="Gene3D" id="2.150.10.10">
    <property type="entry name" value="Serralysin-like metalloprotease, C-terminal"/>
    <property type="match status" value="1"/>
</dbReference>
<dbReference type="RefSeq" id="WP_132287642.1">
    <property type="nucleotide sequence ID" value="NZ_SKBM01000007.1"/>
</dbReference>
<dbReference type="PROSITE" id="PS00330">
    <property type="entry name" value="HEMOLYSIN_CALCIUM"/>
    <property type="match status" value="1"/>
</dbReference>
<dbReference type="AlphaFoldDB" id="A0A4R4DTX8"/>
<feature type="region of interest" description="Disordered" evidence="3">
    <location>
        <begin position="393"/>
        <end position="420"/>
    </location>
</feature>
<dbReference type="Pfam" id="PF16841">
    <property type="entry name" value="CBM60"/>
    <property type="match status" value="2"/>
</dbReference>
<feature type="domain" description="Carbohydrate binding module xylan-binding" evidence="4">
    <location>
        <begin position="436"/>
        <end position="520"/>
    </location>
</feature>
<dbReference type="InterPro" id="IPR001343">
    <property type="entry name" value="Hemolysn_Ca-bd"/>
</dbReference>
<dbReference type="EMBL" id="SKBM01000007">
    <property type="protein sequence ID" value="TCZ63633.1"/>
    <property type="molecule type" value="Genomic_DNA"/>
</dbReference>
<dbReference type="Pfam" id="PF00353">
    <property type="entry name" value="HemolysinCabind"/>
    <property type="match status" value="1"/>
</dbReference>
<dbReference type="NCBIfam" id="TIGR03661">
    <property type="entry name" value="T1SS_VCA0849"/>
    <property type="match status" value="1"/>
</dbReference>
<evidence type="ECO:0000256" key="3">
    <source>
        <dbReference type="SAM" id="MobiDB-lite"/>
    </source>
</evidence>
<comment type="caution">
    <text evidence="5">The sequence shown here is derived from an EMBL/GenBank/DDBJ whole genome shotgun (WGS) entry which is preliminary data.</text>
</comment>
<keyword evidence="6" id="KW-1185">Reference proteome</keyword>
<dbReference type="Gene3D" id="3.20.20.80">
    <property type="entry name" value="Glycosidases"/>
    <property type="match status" value="1"/>
</dbReference>
<name>A0A4R4DTX8_9PROT</name>
<dbReference type="InterPro" id="IPR031768">
    <property type="entry name" value="CBM60_xylan-bd"/>
</dbReference>
<organism evidence="5 6">
    <name type="scientific">Roseicella aquatilis</name>
    <dbReference type="NCBI Taxonomy" id="2527868"/>
    <lineage>
        <taxon>Bacteria</taxon>
        <taxon>Pseudomonadati</taxon>
        <taxon>Pseudomonadota</taxon>
        <taxon>Alphaproteobacteria</taxon>
        <taxon>Acetobacterales</taxon>
        <taxon>Roseomonadaceae</taxon>
        <taxon>Roseicella</taxon>
    </lineage>
</organism>
<dbReference type="InterPro" id="IPR050557">
    <property type="entry name" value="RTX_toxin/Mannuronan_C5-epim"/>
</dbReference>
<dbReference type="GO" id="GO:0005509">
    <property type="term" value="F:calcium ion binding"/>
    <property type="evidence" value="ECO:0007669"/>
    <property type="project" value="InterPro"/>
</dbReference>
<gene>
    <name evidence="5" type="ORF">EXY23_09620</name>
</gene>
<dbReference type="InterPro" id="IPR018511">
    <property type="entry name" value="Hemolysin-typ_Ca-bd_CS"/>
</dbReference>
<sequence>MSQATRATDFLSTLAVNTHFDQAGQYDDLTQGIASLNYIGIKIIRLGAPTSSGDYAEAEALAKAGMKFNLVVHPEVSPQANITAIHNFVAAHPGAVLSIEGPNEVDLWPVNYNGQSGMAAAQAYQQVVYDLVNADPLLKDLPVYNFSWGVGAPNQTGASDVTNVHAYMPYGNQPSKDMSWWLDYATDAMPGKPVVITESGYFTLPHWEDWQGVDQATQAKGILNEYFRNDAYGVQRTFMYQLLDQYQDPSGTNREAHFGMFDVNFQAKTVATALHNLTTILADTSASAGSFATHNLNYTVSGLPSNGGTKLMEKASGAYDLAVWAEPDIWNEDTNQPITAPTTQVTVNLGATFSTVQVYDPLKGTTAQQVLHDVSQVTLGVSDHPLIIEMSNATSTAGSSGSGTTTTGGTTTGGTTATTPAATTANLSVGSGSDSLVLKVSQDAYQGSAQYTISVDGKQVGGTLTATALYSAGLSDTVTVKGDWAAGAHTVSVNFLNDLYGGLSAADRNLHVTSATYNGKAVSGATLWLGDTGPESFGFTEAAAATGGTTTGGTTTTTPAATTANLSVGSGSDSLVLKVSQDAYQGSAQYTISVDGQQVGGTLTATALYSAGLSDTVTVKGDWAAGAHTVSVNFLNDLYGGSSTTDRNLHVTEATYNGKAVSGATLWLGDTGPESFGFTEAAAATTLTGTAAANKLSGGSQAESITALAGNDTVHGWAGNDTVNGGAGTDVLYGDTGNDLIIGGAAADTTTGGAGADIFAFTARTDAGDAITDFSVASGDRLDISALFPTGPDTGPALLDGGYVRFVQMDWGTRVQVDLDGGANSWTTLVTLNGLTASALKADILIA</sequence>
<accession>A0A4R4DTX8</accession>
<comment type="subcellular location">
    <subcellularLocation>
        <location evidence="1">Secreted</location>
    </subcellularLocation>
</comment>
<evidence type="ECO:0000313" key="5">
    <source>
        <dbReference type="EMBL" id="TCZ63633.1"/>
    </source>
</evidence>
<protein>
    <submittedName>
        <fullName evidence="5">Type I secretion C-terminal target domain-containing protein</fullName>
    </submittedName>
</protein>
<evidence type="ECO:0000256" key="2">
    <source>
        <dbReference type="ARBA" id="ARBA00022525"/>
    </source>
</evidence>
<dbReference type="SUPFAM" id="SSF51445">
    <property type="entry name" value="(Trans)glycosidases"/>
    <property type="match status" value="1"/>
</dbReference>
<dbReference type="GO" id="GO:0005576">
    <property type="term" value="C:extracellular region"/>
    <property type="evidence" value="ECO:0007669"/>
    <property type="project" value="UniProtKB-SubCell"/>
</dbReference>
<dbReference type="InterPro" id="IPR017853">
    <property type="entry name" value="GH"/>
</dbReference>
<dbReference type="Proteomes" id="UP000295023">
    <property type="component" value="Unassembled WGS sequence"/>
</dbReference>
<reference evidence="5 6" key="1">
    <citation type="submission" date="2019-03" db="EMBL/GenBank/DDBJ databases">
        <title>Paracraurococcus aquatilis NE82 genome sequence.</title>
        <authorList>
            <person name="Zhao Y."/>
            <person name="Du Z."/>
        </authorList>
    </citation>
    <scope>NUCLEOTIDE SEQUENCE [LARGE SCALE GENOMIC DNA]</scope>
    <source>
        <strain evidence="5 6">NE82</strain>
    </source>
</reference>
<proteinExistence type="predicted"/>
<evidence type="ECO:0000256" key="1">
    <source>
        <dbReference type="ARBA" id="ARBA00004613"/>
    </source>
</evidence>
<dbReference type="OrthoDB" id="6949258at2"/>
<keyword evidence="2" id="KW-0964">Secreted</keyword>
<dbReference type="InterPro" id="IPR019960">
    <property type="entry name" value="T1SS_VCA0849"/>
</dbReference>
<dbReference type="PRINTS" id="PR00313">
    <property type="entry name" value="CABNDNGRPT"/>
</dbReference>
<dbReference type="SUPFAM" id="SSF51120">
    <property type="entry name" value="beta-Roll"/>
    <property type="match status" value="1"/>
</dbReference>
<feature type="domain" description="Carbohydrate binding module xylan-binding" evidence="4">
    <location>
        <begin position="575"/>
        <end position="659"/>
    </location>
</feature>
<dbReference type="PANTHER" id="PTHR38340">
    <property type="entry name" value="S-LAYER PROTEIN"/>
    <property type="match status" value="1"/>
</dbReference>
<dbReference type="InterPro" id="IPR011049">
    <property type="entry name" value="Serralysin-like_metalloprot_C"/>
</dbReference>
<evidence type="ECO:0000313" key="6">
    <source>
        <dbReference type="Proteomes" id="UP000295023"/>
    </source>
</evidence>
<dbReference type="Gene3D" id="2.60.60.40">
    <property type="match status" value="1"/>
</dbReference>